<dbReference type="GO" id="GO:0009089">
    <property type="term" value="P:lysine biosynthetic process via diaminopimelate"/>
    <property type="evidence" value="ECO:0007669"/>
    <property type="project" value="UniProtKB-UniRule"/>
</dbReference>
<keyword evidence="5 8" id="KW-0457">Lysine biosynthesis</keyword>
<dbReference type="UniPathway" id="UPA00034">
    <property type="reaction ID" value="UER00025"/>
</dbReference>
<feature type="active site" description="Proton donor" evidence="8">
    <location>
        <position position="76"/>
    </location>
</feature>
<evidence type="ECO:0000256" key="8">
    <source>
        <dbReference type="HAMAP-Rule" id="MF_00197"/>
    </source>
</evidence>
<evidence type="ECO:0000256" key="7">
    <source>
        <dbReference type="ARBA" id="ARBA00051712"/>
    </source>
</evidence>
<evidence type="ECO:0000256" key="1">
    <source>
        <dbReference type="ARBA" id="ARBA00005196"/>
    </source>
</evidence>
<feature type="site" description="Could be important to modulate the pK values of the two catalytic cysteine residues" evidence="8">
    <location>
        <position position="150"/>
    </location>
</feature>
<dbReference type="PANTHER" id="PTHR31689:SF0">
    <property type="entry name" value="DIAMINOPIMELATE EPIMERASE"/>
    <property type="match status" value="1"/>
</dbReference>
<dbReference type="InterPro" id="IPR001653">
    <property type="entry name" value="DAP_epimerase_DapF"/>
</dbReference>
<keyword evidence="8" id="KW-0963">Cytoplasm</keyword>
<comment type="function">
    <text evidence="8">Catalyzes the stereoinversion of LL-2,6-diaminopimelate (L,L-DAP) to meso-diaminopimelate (meso-DAP), a precursor of L-lysine and an essential component of the bacterial peptidoglycan.</text>
</comment>
<comment type="similarity">
    <text evidence="2 8">Belongs to the diaminopimelate epimerase family.</text>
</comment>
<dbReference type="HAMAP" id="MF_00197">
    <property type="entry name" value="DAP_epimerase"/>
    <property type="match status" value="1"/>
</dbReference>
<dbReference type="STRING" id="1140003.OMY_02079"/>
<comment type="catalytic activity">
    <reaction evidence="7 8">
        <text>(2S,6S)-2,6-diaminopimelate = meso-2,6-diaminopimelate</text>
        <dbReference type="Rhea" id="RHEA:15393"/>
        <dbReference type="ChEBI" id="CHEBI:57609"/>
        <dbReference type="ChEBI" id="CHEBI:57791"/>
        <dbReference type="EC" id="5.1.1.7"/>
    </reaction>
</comment>
<evidence type="ECO:0000313" key="10">
    <source>
        <dbReference type="EMBL" id="EOT83391.1"/>
    </source>
</evidence>
<comment type="caution">
    <text evidence="8">Lacks conserved residue(s) required for the propagation of feature annotation.</text>
</comment>
<protein>
    <recommendedName>
        <fullName evidence="3 8">Diaminopimelate epimerase</fullName>
        <shortName evidence="8">DAP epimerase</shortName>
        <ecNumber evidence="3 8">5.1.1.7</ecNumber>
    </recommendedName>
    <alternativeName>
        <fullName evidence="8">PLP-independent amino acid racemase</fullName>
    </alternativeName>
</protein>
<dbReference type="EMBL" id="ASWO01000006">
    <property type="protein sequence ID" value="EOT83391.1"/>
    <property type="molecule type" value="Genomic_DNA"/>
</dbReference>
<evidence type="ECO:0000256" key="4">
    <source>
        <dbReference type="ARBA" id="ARBA00022605"/>
    </source>
</evidence>
<dbReference type="PATRIC" id="fig|1140003.3.peg.2004"/>
<evidence type="ECO:0000256" key="2">
    <source>
        <dbReference type="ARBA" id="ARBA00010219"/>
    </source>
</evidence>
<feature type="binding site" evidence="8">
    <location>
        <position position="67"/>
    </location>
    <ligand>
        <name>substrate</name>
    </ligand>
</feature>
<feature type="site" description="Could be important to modulate the pK values of the two catalytic cysteine residues" evidence="8">
    <location>
        <position position="202"/>
    </location>
</feature>
<dbReference type="Pfam" id="PF01678">
    <property type="entry name" value="DAP_epimerase"/>
    <property type="match status" value="2"/>
</dbReference>
<reference evidence="10 11" key="1">
    <citation type="submission" date="2013-03" db="EMBL/GenBank/DDBJ databases">
        <title>The Genome Sequence of Enterococcus sulfureus ATCC_49903 (PacBio/Illumina hybrid assembly).</title>
        <authorList>
            <consortium name="The Broad Institute Genomics Platform"/>
            <consortium name="The Broad Institute Genome Sequencing Center for Infectious Disease"/>
            <person name="Earl A."/>
            <person name="Russ C."/>
            <person name="Gilmore M."/>
            <person name="Surin D."/>
            <person name="Walker B."/>
            <person name="Young S."/>
            <person name="Zeng Q."/>
            <person name="Gargeya S."/>
            <person name="Fitzgerald M."/>
            <person name="Haas B."/>
            <person name="Abouelleil A."/>
            <person name="Allen A.W."/>
            <person name="Alvarado L."/>
            <person name="Arachchi H.M."/>
            <person name="Berlin A.M."/>
            <person name="Chapman S.B."/>
            <person name="Gainer-Dewar J."/>
            <person name="Goldberg J."/>
            <person name="Griggs A."/>
            <person name="Gujja S."/>
            <person name="Hansen M."/>
            <person name="Howarth C."/>
            <person name="Imamovic A."/>
            <person name="Ireland A."/>
            <person name="Larimer J."/>
            <person name="McCowan C."/>
            <person name="Murphy C."/>
            <person name="Pearson M."/>
            <person name="Poon T.W."/>
            <person name="Priest M."/>
            <person name="Roberts A."/>
            <person name="Saif S."/>
            <person name="Shea T."/>
            <person name="Sisk P."/>
            <person name="Sykes S."/>
            <person name="Wortman J."/>
            <person name="Nusbaum C."/>
            <person name="Birren B."/>
        </authorList>
    </citation>
    <scope>NUCLEOTIDE SEQUENCE [LARGE SCALE GENOMIC DNA]</scope>
    <source>
        <strain evidence="10 11">ATCC 49903</strain>
    </source>
</reference>
<keyword evidence="6 8" id="KW-0413">Isomerase</keyword>
<feature type="binding site" evidence="8">
    <location>
        <begin position="213"/>
        <end position="214"/>
    </location>
    <ligand>
        <name>substrate</name>
    </ligand>
</feature>
<comment type="subunit">
    <text evidence="8">Homodimer.</text>
</comment>
<feature type="binding site" evidence="8">
    <location>
        <position position="184"/>
    </location>
    <ligand>
        <name>substrate</name>
    </ligand>
</feature>
<comment type="pathway">
    <text evidence="1 8">Amino-acid biosynthesis; L-lysine biosynthesis via DAP pathway; DL-2,6-diaminopimelate from LL-2,6-diaminopimelate: step 1/1.</text>
</comment>
<dbReference type="NCBIfam" id="TIGR00652">
    <property type="entry name" value="DapF"/>
    <property type="match status" value="1"/>
</dbReference>
<dbReference type="OrthoDB" id="9805408at2"/>
<sequence length="272" mass="30393">MKIPFEKYQGTGNDFIILNNIELNYTMDQLVMLTKQVCQRRLSVGSDAVMVVDRAQHGGDFRMIFFNADGTEAEMCGNGARCLARYAYEHQLVGEKMVIETVAGDVPAWRLDQRTYKVQLNTATKEVYDWTFPEVKELSYIELGDPALPHLVVELPGLVDRKLEELMPLAKTLRHWDRLPKGANVNFYEETSDGKLVIRTFERGVEGFTLACGTGSGATALTLVKRQKQSQEVTLHTLGGVLHVEVDGTDLFLSGETTQIVVGVICDEALNF</sequence>
<feature type="binding site" evidence="8">
    <location>
        <begin position="202"/>
        <end position="203"/>
    </location>
    <ligand>
        <name>substrate</name>
    </ligand>
</feature>
<keyword evidence="4 8" id="KW-0028">Amino-acid biosynthesis</keyword>
<proteinExistence type="inferred from homology"/>
<dbReference type="InterPro" id="IPR018510">
    <property type="entry name" value="DAP_epimerase_AS"/>
</dbReference>
<dbReference type="PROSITE" id="PS01326">
    <property type="entry name" value="DAP_EPIMERASE"/>
    <property type="match status" value="1"/>
</dbReference>
<accession>S0P4V1</accession>
<dbReference type="SUPFAM" id="SSF54506">
    <property type="entry name" value="Diaminopimelate epimerase-like"/>
    <property type="match status" value="2"/>
</dbReference>
<evidence type="ECO:0000313" key="11">
    <source>
        <dbReference type="Proteomes" id="UP000015961"/>
    </source>
</evidence>
<dbReference type="eggNOG" id="COG0253">
    <property type="taxonomic scope" value="Bacteria"/>
</dbReference>
<feature type="active site" description="Proton acceptor" evidence="8">
    <location>
        <position position="212"/>
    </location>
</feature>
<organism evidence="10 11">
    <name type="scientific">Enterococcus sulfureus ATCC 49903</name>
    <dbReference type="NCBI Taxonomy" id="1140003"/>
    <lineage>
        <taxon>Bacteria</taxon>
        <taxon>Bacillati</taxon>
        <taxon>Bacillota</taxon>
        <taxon>Bacilli</taxon>
        <taxon>Lactobacillales</taxon>
        <taxon>Enterococcaceae</taxon>
        <taxon>Enterococcus</taxon>
    </lineage>
</organism>
<dbReference type="Proteomes" id="UP000015961">
    <property type="component" value="Unassembled WGS sequence"/>
</dbReference>
<feature type="active site" evidence="9">
    <location>
        <position position="76"/>
    </location>
</feature>
<dbReference type="EC" id="5.1.1.7" evidence="3 8"/>
<dbReference type="GO" id="GO:0008837">
    <property type="term" value="F:diaminopimelate epimerase activity"/>
    <property type="evidence" value="ECO:0007669"/>
    <property type="project" value="UniProtKB-UniRule"/>
</dbReference>
<name>S0P4V1_9ENTE</name>
<feature type="binding site" evidence="8">
    <location>
        <position position="13"/>
    </location>
    <ligand>
        <name>substrate</name>
    </ligand>
</feature>
<comment type="caution">
    <text evidence="10">The sequence shown here is derived from an EMBL/GenBank/DDBJ whole genome shotgun (WGS) entry which is preliminary data.</text>
</comment>
<dbReference type="GO" id="GO:0005829">
    <property type="term" value="C:cytosol"/>
    <property type="evidence" value="ECO:0007669"/>
    <property type="project" value="TreeGrafter"/>
</dbReference>
<dbReference type="RefSeq" id="WP_016186509.1">
    <property type="nucleotide sequence ID" value="NZ_ASWO01000006.1"/>
</dbReference>
<evidence type="ECO:0000256" key="3">
    <source>
        <dbReference type="ARBA" id="ARBA00013080"/>
    </source>
</evidence>
<feature type="binding site" evidence="8">
    <location>
        <begin position="77"/>
        <end position="78"/>
    </location>
    <ligand>
        <name>substrate</name>
    </ligand>
</feature>
<keyword evidence="11" id="KW-1185">Reference proteome</keyword>
<evidence type="ECO:0000256" key="6">
    <source>
        <dbReference type="ARBA" id="ARBA00023235"/>
    </source>
</evidence>
<evidence type="ECO:0000256" key="9">
    <source>
        <dbReference type="PROSITE-ProRule" id="PRU10125"/>
    </source>
</evidence>
<dbReference type="Gene3D" id="3.10.310.10">
    <property type="entry name" value="Diaminopimelate Epimerase, Chain A, domain 1"/>
    <property type="match status" value="2"/>
</dbReference>
<gene>
    <name evidence="8" type="primary">dapF</name>
    <name evidence="10" type="ORF">I573_01941</name>
</gene>
<comment type="subcellular location">
    <subcellularLocation>
        <location evidence="8">Cytoplasm</location>
    </subcellularLocation>
</comment>
<evidence type="ECO:0000256" key="5">
    <source>
        <dbReference type="ARBA" id="ARBA00023154"/>
    </source>
</evidence>
<dbReference type="AlphaFoldDB" id="S0P4V1"/>
<dbReference type="PANTHER" id="PTHR31689">
    <property type="entry name" value="DIAMINOPIMELATE EPIMERASE, CHLOROPLASTIC"/>
    <property type="match status" value="1"/>
</dbReference>